<name>A0A2J0Q8K9_9BACT</name>
<dbReference type="PANTHER" id="PTHR10344:SF4">
    <property type="entry name" value="UMP-CMP KINASE 2, MITOCHONDRIAL"/>
    <property type="match status" value="1"/>
</dbReference>
<dbReference type="GO" id="GO:0006227">
    <property type="term" value="P:dUDP biosynthetic process"/>
    <property type="evidence" value="ECO:0007669"/>
    <property type="project" value="TreeGrafter"/>
</dbReference>
<evidence type="ECO:0000313" key="6">
    <source>
        <dbReference type="Proteomes" id="UP000228496"/>
    </source>
</evidence>
<feature type="domain" description="Thymidylate kinase-like" evidence="4">
    <location>
        <begin position="13"/>
        <end position="189"/>
    </location>
</feature>
<dbReference type="InterPro" id="IPR027417">
    <property type="entry name" value="P-loop_NTPase"/>
</dbReference>
<dbReference type="GO" id="GO:0004798">
    <property type="term" value="F:dTMP kinase activity"/>
    <property type="evidence" value="ECO:0007669"/>
    <property type="project" value="TreeGrafter"/>
</dbReference>
<dbReference type="EMBL" id="PCXQ01000001">
    <property type="protein sequence ID" value="PJE51606.1"/>
    <property type="molecule type" value="Genomic_DNA"/>
</dbReference>
<dbReference type="Pfam" id="PF02223">
    <property type="entry name" value="Thymidylate_kin"/>
    <property type="match status" value="1"/>
</dbReference>
<dbReference type="GO" id="GO:0006233">
    <property type="term" value="P:dTDP biosynthetic process"/>
    <property type="evidence" value="ECO:0007669"/>
    <property type="project" value="TreeGrafter"/>
</dbReference>
<dbReference type="AlphaFoldDB" id="A0A2J0Q8K9"/>
<accession>A0A2J0Q8K9</accession>
<evidence type="ECO:0000256" key="2">
    <source>
        <dbReference type="ARBA" id="ARBA00022741"/>
    </source>
</evidence>
<dbReference type="GO" id="GO:0005524">
    <property type="term" value="F:ATP binding"/>
    <property type="evidence" value="ECO:0007669"/>
    <property type="project" value="UniProtKB-KW"/>
</dbReference>
<dbReference type="PANTHER" id="PTHR10344">
    <property type="entry name" value="THYMIDYLATE KINASE"/>
    <property type="match status" value="1"/>
</dbReference>
<protein>
    <recommendedName>
        <fullName evidence="4">Thymidylate kinase-like domain-containing protein</fullName>
    </recommendedName>
</protein>
<comment type="similarity">
    <text evidence="1">Belongs to the thymidylate kinase family.</text>
</comment>
<dbReference type="Gene3D" id="3.40.50.300">
    <property type="entry name" value="P-loop containing nucleotide triphosphate hydrolases"/>
    <property type="match status" value="1"/>
</dbReference>
<keyword evidence="3" id="KW-0067">ATP-binding</keyword>
<dbReference type="SUPFAM" id="SSF52540">
    <property type="entry name" value="P-loop containing nucleoside triphosphate hydrolases"/>
    <property type="match status" value="1"/>
</dbReference>
<dbReference type="InterPro" id="IPR039430">
    <property type="entry name" value="Thymidylate_kin-like_dom"/>
</dbReference>
<organism evidence="5 6">
    <name type="scientific">Candidatus Yanofskybacteria bacterium CG10_big_fil_rev_8_21_14_0_10_36_16</name>
    <dbReference type="NCBI Taxonomy" id="1975096"/>
    <lineage>
        <taxon>Bacteria</taxon>
        <taxon>Candidatus Yanofskyibacteriota</taxon>
    </lineage>
</organism>
<evidence type="ECO:0000256" key="1">
    <source>
        <dbReference type="ARBA" id="ARBA00009776"/>
    </source>
</evidence>
<gene>
    <name evidence="5" type="ORF">COV29_00395</name>
</gene>
<reference evidence="5 6" key="1">
    <citation type="submission" date="2017-09" db="EMBL/GenBank/DDBJ databases">
        <title>Depth-based differentiation of microbial function through sediment-hosted aquifers and enrichment of novel symbionts in the deep terrestrial subsurface.</title>
        <authorList>
            <person name="Probst A.J."/>
            <person name="Ladd B."/>
            <person name="Jarett J.K."/>
            <person name="Geller-Mcgrath D.E."/>
            <person name="Sieber C.M."/>
            <person name="Emerson J.B."/>
            <person name="Anantharaman K."/>
            <person name="Thomas B.C."/>
            <person name="Malmstrom R."/>
            <person name="Stieglmeier M."/>
            <person name="Klingl A."/>
            <person name="Woyke T."/>
            <person name="Ryan C.M."/>
            <person name="Banfield J.F."/>
        </authorList>
    </citation>
    <scope>NUCLEOTIDE SEQUENCE [LARGE SCALE GENOMIC DNA]</scope>
    <source>
        <strain evidence="5">CG10_big_fil_rev_8_21_14_0_10_36_16</strain>
    </source>
</reference>
<evidence type="ECO:0000313" key="5">
    <source>
        <dbReference type="EMBL" id="PJE51606.1"/>
    </source>
</evidence>
<proteinExistence type="inferred from homology"/>
<evidence type="ECO:0000256" key="3">
    <source>
        <dbReference type="ARBA" id="ARBA00022840"/>
    </source>
</evidence>
<sequence length="199" mass="22776">MTNQRGKFIVFYGTNNLGKTLQARKLVGRMTDMMIPVMYLKYPVYDLRPSGPLLNEYLREGNPHKLSAREAQLLYTQNRTQFEPKLLEYLNAGVTVIAEDYKGTGIAWGSGAGVDQDFLKEINSHLLEEDLAFIFHGQRFAQSKEKGHLHESNDEFTERVQEIHLALGKEYGWHPIVANDSIDAIHEKIWAEVKTLLNL</sequence>
<comment type="caution">
    <text evidence="5">The sequence shown here is derived from an EMBL/GenBank/DDBJ whole genome shotgun (WGS) entry which is preliminary data.</text>
</comment>
<evidence type="ECO:0000259" key="4">
    <source>
        <dbReference type="Pfam" id="PF02223"/>
    </source>
</evidence>
<keyword evidence="2" id="KW-0547">Nucleotide-binding</keyword>
<dbReference type="GO" id="GO:0006235">
    <property type="term" value="P:dTTP biosynthetic process"/>
    <property type="evidence" value="ECO:0007669"/>
    <property type="project" value="TreeGrafter"/>
</dbReference>
<dbReference type="GO" id="GO:0005737">
    <property type="term" value="C:cytoplasm"/>
    <property type="evidence" value="ECO:0007669"/>
    <property type="project" value="TreeGrafter"/>
</dbReference>
<dbReference type="Proteomes" id="UP000228496">
    <property type="component" value="Unassembled WGS sequence"/>
</dbReference>